<evidence type="ECO:0000313" key="4">
    <source>
        <dbReference type="EMBL" id="RXK53392.1"/>
    </source>
</evidence>
<dbReference type="InterPro" id="IPR013517">
    <property type="entry name" value="FG-GAP"/>
</dbReference>
<dbReference type="Gene3D" id="2.130.10.130">
    <property type="entry name" value="Integrin alpha, N-terminal"/>
    <property type="match status" value="3"/>
</dbReference>
<keyword evidence="1 2" id="KW-0732">Signal</keyword>
<reference evidence="4 5" key="1">
    <citation type="submission" date="2019-01" db="EMBL/GenBank/DDBJ databases">
        <title>Lacunisphaera sp. strain TWA-58.</title>
        <authorList>
            <person name="Chen W.-M."/>
        </authorList>
    </citation>
    <scope>NUCLEOTIDE SEQUENCE [LARGE SCALE GENOMIC DNA]</scope>
    <source>
        <strain evidence="4 5">TWA-58</strain>
    </source>
</reference>
<protein>
    <submittedName>
        <fullName evidence="4">RNA-binding protein</fullName>
    </submittedName>
</protein>
<dbReference type="Pfam" id="PF13517">
    <property type="entry name" value="FG-GAP_3"/>
    <property type="match status" value="6"/>
</dbReference>
<dbReference type="PANTHER" id="PTHR16026:SF0">
    <property type="entry name" value="CARTILAGE ACIDIC PROTEIN 1"/>
    <property type="match status" value="1"/>
</dbReference>
<dbReference type="Proteomes" id="UP000290218">
    <property type="component" value="Unassembled WGS sequence"/>
</dbReference>
<name>A0A4Q1C4R0_9BACT</name>
<dbReference type="InterPro" id="IPR028994">
    <property type="entry name" value="Integrin_alpha_N"/>
</dbReference>
<keyword evidence="5" id="KW-1185">Reference proteome</keyword>
<evidence type="ECO:0000259" key="3">
    <source>
        <dbReference type="Pfam" id="PF07593"/>
    </source>
</evidence>
<dbReference type="OrthoDB" id="174245at2"/>
<accession>A0A4Q1C4R0</accession>
<dbReference type="PANTHER" id="PTHR16026">
    <property type="entry name" value="CARTILAGE ACIDIC PROTEIN 1"/>
    <property type="match status" value="1"/>
</dbReference>
<dbReference type="InterPro" id="IPR027039">
    <property type="entry name" value="Crtac1"/>
</dbReference>
<feature type="signal peptide" evidence="2">
    <location>
        <begin position="1"/>
        <end position="20"/>
    </location>
</feature>
<dbReference type="EMBL" id="SDHX01000002">
    <property type="protein sequence ID" value="RXK53392.1"/>
    <property type="molecule type" value="Genomic_DNA"/>
</dbReference>
<dbReference type="Pfam" id="PF07593">
    <property type="entry name" value="UnbV_ASPIC"/>
    <property type="match status" value="1"/>
</dbReference>
<organism evidence="4 5">
    <name type="scientific">Oleiharenicola lentus</name>
    <dbReference type="NCBI Taxonomy" id="2508720"/>
    <lineage>
        <taxon>Bacteria</taxon>
        <taxon>Pseudomonadati</taxon>
        <taxon>Verrucomicrobiota</taxon>
        <taxon>Opitutia</taxon>
        <taxon>Opitutales</taxon>
        <taxon>Opitutaceae</taxon>
        <taxon>Oleiharenicola</taxon>
    </lineage>
</organism>
<gene>
    <name evidence="4" type="ORF">ESB00_17000</name>
</gene>
<evidence type="ECO:0000256" key="1">
    <source>
        <dbReference type="ARBA" id="ARBA00022729"/>
    </source>
</evidence>
<feature type="chain" id="PRO_5020796855" evidence="2">
    <location>
        <begin position="21"/>
        <end position="1101"/>
    </location>
</feature>
<proteinExistence type="predicted"/>
<dbReference type="RefSeq" id="WP_129048982.1">
    <property type="nucleotide sequence ID" value="NZ_SDHX01000002.1"/>
</dbReference>
<evidence type="ECO:0000313" key="5">
    <source>
        <dbReference type="Proteomes" id="UP000290218"/>
    </source>
</evidence>
<comment type="caution">
    <text evidence="4">The sequence shown here is derived from an EMBL/GenBank/DDBJ whole genome shotgun (WGS) entry which is preliminary data.</text>
</comment>
<feature type="domain" description="ASPIC/UnbV" evidence="3">
    <location>
        <begin position="513"/>
        <end position="579"/>
    </location>
</feature>
<evidence type="ECO:0000256" key="2">
    <source>
        <dbReference type="SAM" id="SignalP"/>
    </source>
</evidence>
<dbReference type="AlphaFoldDB" id="A0A4Q1C4R0"/>
<dbReference type="SUPFAM" id="SSF69318">
    <property type="entry name" value="Integrin alpha N-terminal domain"/>
    <property type="match status" value="3"/>
</dbReference>
<dbReference type="InterPro" id="IPR011519">
    <property type="entry name" value="UnbV_ASPIC"/>
</dbReference>
<sequence length="1101" mass="116871">MLKSTLSAVALLGVAAFAVAADFTASPLAPRSTPAPGAKPFTRLDPAAAGLTVPNVFDDPRMWGRLFRELTLGAVETGVAVADFDGDGRPDIFAISKNGPCALYRQVAPFQFEDVAARAGVTIPAPEGGVSSNTGATAVDINQDGRPDLYVCRYDLPNLLFINNGDGTFTERAKEYGLDVKDASVHATFADYDRDGHLDCYLVTNILDFTKSPQGRRDFLYHNNGNGTFSDVTAKSGIWGLTQGHTAIWLDANHDGWPDLYVANDFETPDRFYLNKGDGTFADVVDERLPHVTYFSMGADAGDLNNDGLVDFFITDMRDRNHAEFMTGMEEIGRGLWEMERVSDLIPQYMWNAVYLNTGTDRYTEAARLTGMAATGWTWSARFGDLDNDGRLDAFVTAGMIRNFIDADLVDKQNVAPTLAARAAVWKNSAPRKETTLAYRNLGALAFTDASADWGLDEHTVSFGCALADLDGDGDLDLVYANYEAPPTVVRNDTTGGHAAVIKLAGRAPNREGIGAELTVETAAGVQVRQLFNERGIASSEPALVHFGLGAETVIKKLTVRWPRGQVQVLENLPAGNLITIAEPELPTTSTPANVRNTNIGPAVFRTPPRADALFAESAASRGLKHTVQLRPYDEFIGQRLLPRRLNGQGPALASADVNADGRADLFVSGGAGQAGRLFLASADGSFAPAADQPWADAAEADDTGAVFLDANGDGAPDLFLASGGVQKPRGDAQLNDRLYFNDGKGKFTAAPAGALPADGESTQAVAAADFDGDGRTDLFVGGRSVPGKYPETPRSFLYRNEGGKFTDVTDSVAPGLRDLGLVTAALWADVDGDKRPDLLVAAEWGVVTLFKNNGKTLTAAPLTAATGWWSALAVADINGDGRADIIAGNNGLNTKYHASAAQPTELYAGDFDGSGRTHLVEAQYEDGKLVPVRGRSKLGYAFAWLPRKYPTYKAFAAASLADIFGADRLAGVKRLAATELASGVFVQQADGSFKFAALPREAQLAPVNAIVARDLDGDAQLDLLLVGNHFGPEPTTGRFDGSLGLVLKGDGKGAFTALLPAAAGIIVPGEARAAVALPGDKGPRIVVACNQGPLLLFERK</sequence>